<dbReference type="Gene3D" id="3.40.630.30">
    <property type="match status" value="1"/>
</dbReference>
<organism evidence="4 5">
    <name type="scientific">Nocardioides aquiterrae</name>
    <dbReference type="NCBI Taxonomy" id="203799"/>
    <lineage>
        <taxon>Bacteria</taxon>
        <taxon>Bacillati</taxon>
        <taxon>Actinomycetota</taxon>
        <taxon>Actinomycetes</taxon>
        <taxon>Propionibacteriales</taxon>
        <taxon>Nocardioidaceae</taxon>
        <taxon>Nocardioides</taxon>
    </lineage>
</organism>
<keyword evidence="1" id="KW-0808">Transferase</keyword>
<evidence type="ECO:0000256" key="1">
    <source>
        <dbReference type="ARBA" id="ARBA00022679"/>
    </source>
</evidence>
<sequence length="299" mass="32198">MTELDLPAGLTSRPLAMSDATAVYEVMAAQEQEDVGKVAIEEADILADWQRPSYDVSAGTVGVLDGDRLVAYAEHMGGDKGDAAVHPAYRGRGIGTALARWMQERARAAGATVVGMPVPQGSAGDRLLAALGYRVRWETWELYLPEGAEIPARPLPEGYALREATPDDHPACWSVLEDAFLEWAVRDREPYDDFLASVVGRQGFEPWHLRVVTDPAGEVVGVTNVLLFGGDEGYVNKVATRADQRGLGQAMLVDAFAAARSHGATRSGLATDSRTGALSLYEKVGMQVTSTWLNRAIDL</sequence>
<dbReference type="EMBL" id="BAAAJE010000026">
    <property type="protein sequence ID" value="GAA1159596.1"/>
    <property type="molecule type" value="Genomic_DNA"/>
</dbReference>
<feature type="domain" description="N-acetyltransferase" evidence="3">
    <location>
        <begin position="159"/>
        <end position="299"/>
    </location>
</feature>
<dbReference type="RefSeq" id="WP_343909907.1">
    <property type="nucleotide sequence ID" value="NZ_BAAAJE010000026.1"/>
</dbReference>
<keyword evidence="5" id="KW-1185">Reference proteome</keyword>
<comment type="caution">
    <text evidence="4">The sequence shown here is derived from an EMBL/GenBank/DDBJ whole genome shotgun (WGS) entry which is preliminary data.</text>
</comment>
<evidence type="ECO:0000313" key="5">
    <source>
        <dbReference type="Proteomes" id="UP001499979"/>
    </source>
</evidence>
<evidence type="ECO:0000259" key="3">
    <source>
        <dbReference type="PROSITE" id="PS51186"/>
    </source>
</evidence>
<gene>
    <name evidence="4" type="ORF">GCM10009606_42090</name>
</gene>
<reference evidence="4 5" key="1">
    <citation type="journal article" date="2019" name="Int. J. Syst. Evol. Microbiol.">
        <title>The Global Catalogue of Microorganisms (GCM) 10K type strain sequencing project: providing services to taxonomists for standard genome sequencing and annotation.</title>
        <authorList>
            <consortium name="The Broad Institute Genomics Platform"/>
            <consortium name="The Broad Institute Genome Sequencing Center for Infectious Disease"/>
            <person name="Wu L."/>
            <person name="Ma J."/>
        </authorList>
    </citation>
    <scope>NUCLEOTIDE SEQUENCE [LARGE SCALE GENOMIC DNA]</scope>
    <source>
        <strain evidence="4 5">JCM 11813</strain>
    </source>
</reference>
<feature type="domain" description="N-acetyltransferase" evidence="3">
    <location>
        <begin position="10"/>
        <end position="156"/>
    </location>
</feature>
<protein>
    <recommendedName>
        <fullName evidence="3">N-acetyltransferase domain-containing protein</fullName>
    </recommendedName>
</protein>
<keyword evidence="2" id="KW-0012">Acyltransferase</keyword>
<dbReference type="Pfam" id="PF00583">
    <property type="entry name" value="Acetyltransf_1"/>
    <property type="match status" value="2"/>
</dbReference>
<dbReference type="SUPFAM" id="SSF55729">
    <property type="entry name" value="Acyl-CoA N-acyltransferases (Nat)"/>
    <property type="match status" value="2"/>
</dbReference>
<evidence type="ECO:0000313" key="4">
    <source>
        <dbReference type="EMBL" id="GAA1159596.1"/>
    </source>
</evidence>
<dbReference type="PANTHER" id="PTHR43877:SF2">
    <property type="entry name" value="AMINOALKYLPHOSPHONATE N-ACETYLTRANSFERASE-RELATED"/>
    <property type="match status" value="1"/>
</dbReference>
<evidence type="ECO:0000256" key="2">
    <source>
        <dbReference type="ARBA" id="ARBA00023315"/>
    </source>
</evidence>
<dbReference type="InterPro" id="IPR016181">
    <property type="entry name" value="Acyl_CoA_acyltransferase"/>
</dbReference>
<accession>A0ABN1UN27</accession>
<proteinExistence type="predicted"/>
<dbReference type="PROSITE" id="PS51186">
    <property type="entry name" value="GNAT"/>
    <property type="match status" value="2"/>
</dbReference>
<dbReference type="InterPro" id="IPR000182">
    <property type="entry name" value="GNAT_dom"/>
</dbReference>
<dbReference type="InterPro" id="IPR050832">
    <property type="entry name" value="Bact_Acetyltransf"/>
</dbReference>
<dbReference type="Proteomes" id="UP001499979">
    <property type="component" value="Unassembled WGS sequence"/>
</dbReference>
<name>A0ABN1UN27_9ACTN</name>
<dbReference type="CDD" id="cd04301">
    <property type="entry name" value="NAT_SF"/>
    <property type="match status" value="1"/>
</dbReference>
<dbReference type="PANTHER" id="PTHR43877">
    <property type="entry name" value="AMINOALKYLPHOSPHONATE N-ACETYLTRANSFERASE-RELATED-RELATED"/>
    <property type="match status" value="1"/>
</dbReference>